<dbReference type="InterPro" id="IPR017853">
    <property type="entry name" value="GH"/>
</dbReference>
<dbReference type="PANTHER" id="PTHR11069">
    <property type="entry name" value="GLUCOSYLCERAMIDASE"/>
    <property type="match status" value="1"/>
</dbReference>
<dbReference type="Gene3D" id="3.20.20.80">
    <property type="entry name" value="Glycosidases"/>
    <property type="match status" value="1"/>
</dbReference>
<feature type="chain" id="PRO_5040463898" description="Glucosylceramidase" evidence="13">
    <location>
        <begin position="19"/>
        <end position="501"/>
    </location>
</feature>
<comment type="catalytic activity">
    <reaction evidence="11">
        <text>an N-acyl-1-beta-D-glucosyl-15-methylhexadecasphing-4-enine + H2O = an N-acyl-15-methylhexadecasphing-4-enine + D-glucose</text>
        <dbReference type="Rhea" id="RHEA:34755"/>
        <dbReference type="ChEBI" id="CHEBI:4167"/>
        <dbReference type="ChEBI" id="CHEBI:15377"/>
        <dbReference type="ChEBI" id="CHEBI:70815"/>
        <dbReference type="ChEBI" id="CHEBI:70846"/>
    </reaction>
    <physiologicalReaction direction="left-to-right" evidence="11">
        <dbReference type="Rhea" id="RHEA:34756"/>
    </physiologicalReaction>
</comment>
<evidence type="ECO:0000256" key="7">
    <source>
        <dbReference type="ARBA" id="ARBA00022801"/>
    </source>
</evidence>
<proteinExistence type="inferred from homology"/>
<comment type="pathway">
    <text evidence="3">Sphingolipid metabolism.</text>
</comment>
<evidence type="ECO:0000313" key="17">
    <source>
        <dbReference type="Proteomes" id="UP001154078"/>
    </source>
</evidence>
<dbReference type="AlphaFoldDB" id="A0A9P0ANP3"/>
<dbReference type="FunFam" id="3.20.20.80:FF:000030">
    <property type="entry name" value="Lysosomal acid glucosylceramidase"/>
    <property type="match status" value="1"/>
</dbReference>
<evidence type="ECO:0000256" key="11">
    <source>
        <dbReference type="ARBA" id="ARBA00051345"/>
    </source>
</evidence>
<dbReference type="Pfam" id="PF17189">
    <property type="entry name" value="Glyco_hydro_30C"/>
    <property type="match status" value="1"/>
</dbReference>
<evidence type="ECO:0000259" key="14">
    <source>
        <dbReference type="Pfam" id="PF02055"/>
    </source>
</evidence>
<dbReference type="GO" id="GO:0006914">
    <property type="term" value="P:autophagy"/>
    <property type="evidence" value="ECO:0007669"/>
    <property type="project" value="UniProtKB-ARBA"/>
</dbReference>
<dbReference type="GO" id="GO:0030163">
    <property type="term" value="P:protein catabolic process"/>
    <property type="evidence" value="ECO:0007669"/>
    <property type="project" value="UniProtKB-ARBA"/>
</dbReference>
<dbReference type="GO" id="GO:0016758">
    <property type="term" value="F:hexosyltransferase activity"/>
    <property type="evidence" value="ECO:0007669"/>
    <property type="project" value="UniProtKB-ARBA"/>
</dbReference>
<keyword evidence="6 13" id="KW-0732">Signal</keyword>
<dbReference type="Proteomes" id="UP001154078">
    <property type="component" value="Chromosome 1"/>
</dbReference>
<dbReference type="GO" id="GO:0005764">
    <property type="term" value="C:lysosome"/>
    <property type="evidence" value="ECO:0007669"/>
    <property type="project" value="UniProtKB-ARBA"/>
</dbReference>
<dbReference type="GO" id="GO:0007040">
    <property type="term" value="P:lysosome organization"/>
    <property type="evidence" value="ECO:0007669"/>
    <property type="project" value="UniProtKB-ARBA"/>
</dbReference>
<evidence type="ECO:0000256" key="5">
    <source>
        <dbReference type="ARBA" id="ARBA00012658"/>
    </source>
</evidence>
<dbReference type="EMBL" id="OV121132">
    <property type="protein sequence ID" value="CAH0546229.1"/>
    <property type="molecule type" value="Genomic_DNA"/>
</dbReference>
<evidence type="ECO:0000256" key="8">
    <source>
        <dbReference type="ARBA" id="ARBA00022919"/>
    </source>
</evidence>
<dbReference type="GO" id="GO:0051246">
    <property type="term" value="P:regulation of protein metabolic process"/>
    <property type="evidence" value="ECO:0007669"/>
    <property type="project" value="UniProtKB-ARBA"/>
</dbReference>
<dbReference type="GO" id="GO:0006066">
    <property type="term" value="P:alcohol metabolic process"/>
    <property type="evidence" value="ECO:0007669"/>
    <property type="project" value="UniProtKB-ARBA"/>
</dbReference>
<dbReference type="InterPro" id="IPR033453">
    <property type="entry name" value="Glyco_hydro_30_TIM-barrel"/>
</dbReference>
<keyword evidence="17" id="KW-1185">Reference proteome</keyword>
<feature type="signal peptide" evidence="13">
    <location>
        <begin position="1"/>
        <end position="18"/>
    </location>
</feature>
<reference evidence="16" key="1">
    <citation type="submission" date="2021-12" db="EMBL/GenBank/DDBJ databases">
        <authorList>
            <person name="King R."/>
        </authorList>
    </citation>
    <scope>NUCLEOTIDE SEQUENCE</scope>
</reference>
<keyword evidence="8 12" id="KW-0746">Sphingolipid metabolism</keyword>
<keyword evidence="9 12" id="KW-0443">Lipid metabolism</keyword>
<dbReference type="OrthoDB" id="2160638at2759"/>
<evidence type="ECO:0000256" key="12">
    <source>
        <dbReference type="RuleBase" id="RU361188"/>
    </source>
</evidence>
<dbReference type="InterPro" id="IPR001139">
    <property type="entry name" value="Glyco_hydro_30"/>
</dbReference>
<comment type="catalytic activity">
    <reaction evidence="1">
        <text>a beta-D-glucosyl-(1&lt;-&gt;1')-N-acylsphing-4-enine + H2O = an N-acylsphing-4-enine + D-glucose</text>
        <dbReference type="Rhea" id="RHEA:13269"/>
        <dbReference type="ChEBI" id="CHEBI:4167"/>
        <dbReference type="ChEBI" id="CHEBI:15377"/>
        <dbReference type="ChEBI" id="CHEBI:22801"/>
        <dbReference type="ChEBI" id="CHEBI:52639"/>
        <dbReference type="EC" id="3.2.1.45"/>
    </reaction>
    <physiologicalReaction direction="left-to-right" evidence="1">
        <dbReference type="Rhea" id="RHEA:13270"/>
    </physiologicalReaction>
</comment>
<dbReference type="SUPFAM" id="SSF51445">
    <property type="entry name" value="(Trans)glycosidases"/>
    <property type="match status" value="1"/>
</dbReference>
<dbReference type="GO" id="GO:0005102">
    <property type="term" value="F:signaling receptor binding"/>
    <property type="evidence" value="ECO:0007669"/>
    <property type="project" value="UniProtKB-ARBA"/>
</dbReference>
<dbReference type="GO" id="GO:0004348">
    <property type="term" value="F:glucosylceramidase activity"/>
    <property type="evidence" value="ECO:0007669"/>
    <property type="project" value="UniProtKB-EC"/>
</dbReference>
<evidence type="ECO:0000256" key="10">
    <source>
        <dbReference type="ARBA" id="ARBA00050474"/>
    </source>
</evidence>
<evidence type="ECO:0000256" key="2">
    <source>
        <dbReference type="ARBA" id="ARBA00004760"/>
    </source>
</evidence>
<keyword evidence="12" id="KW-0326">Glycosidase</keyword>
<sequence length="501" mass="55958">MVLLTYIFFILLFTYCKGYHECNQKKTDYGYVCVCDSSKCDTVPEIDVSTGKFQMFSTSSNKMGFTASSGTLKPSSNTNFGYKIDLQNSSVKQKVIGFGGAFTDSSGINIKSLPEGAQKNLLNSYFGSSGVQYSLGRVPMGGTDFSIRQYTYDDHDGDLELKYFSLQNEDHVYKIPLIKKAYKLSNNSLNLFASSWTAPPWMKNTDMYASGILKDEYYQTWADYYIKFFQEYKKSGVNFWGLTTQNEPVDGFVPSLVFPLNSLGFTTAQMKKWVSENLGPTIRKSEFKDLKIIAHDDQRTFLQIFSSVWEDDDSGKYIDGVGVHWYWDAFAPNSVLELAKSSKKDLFLLGTEACNGAPVKLGSWERGQSYIKSIISDFEYGAGGWMDFNLVLNQEGGPHVILNPLDSPIIVNNSTGEFYKQPMYYAMGHFSKFLRPDSVVLEVQNNLTANLKSVAALRPDGLTAVIVYNEGSESAKVEVISKGGSVLQTSVPAKSINTILF</sequence>
<organism evidence="16 17">
    <name type="scientific">Brassicogethes aeneus</name>
    <name type="common">Rape pollen beetle</name>
    <name type="synonym">Meligethes aeneus</name>
    <dbReference type="NCBI Taxonomy" id="1431903"/>
    <lineage>
        <taxon>Eukaryota</taxon>
        <taxon>Metazoa</taxon>
        <taxon>Ecdysozoa</taxon>
        <taxon>Arthropoda</taxon>
        <taxon>Hexapoda</taxon>
        <taxon>Insecta</taxon>
        <taxon>Pterygota</taxon>
        <taxon>Neoptera</taxon>
        <taxon>Endopterygota</taxon>
        <taxon>Coleoptera</taxon>
        <taxon>Polyphaga</taxon>
        <taxon>Cucujiformia</taxon>
        <taxon>Nitidulidae</taxon>
        <taxon>Meligethinae</taxon>
        <taxon>Brassicogethes</taxon>
    </lineage>
</organism>
<evidence type="ECO:0000256" key="13">
    <source>
        <dbReference type="SAM" id="SignalP"/>
    </source>
</evidence>
<evidence type="ECO:0000256" key="3">
    <source>
        <dbReference type="ARBA" id="ARBA00004991"/>
    </source>
</evidence>
<evidence type="ECO:0000256" key="4">
    <source>
        <dbReference type="ARBA" id="ARBA00005382"/>
    </source>
</evidence>
<dbReference type="GO" id="GO:0016241">
    <property type="term" value="P:regulation of macroautophagy"/>
    <property type="evidence" value="ECO:0007669"/>
    <property type="project" value="UniProtKB-ARBA"/>
</dbReference>
<comment type="similarity">
    <text evidence="4 12">Belongs to the glycosyl hydrolase 30 family.</text>
</comment>
<dbReference type="GO" id="GO:0042391">
    <property type="term" value="P:regulation of membrane potential"/>
    <property type="evidence" value="ECO:0007669"/>
    <property type="project" value="UniProtKB-ARBA"/>
</dbReference>
<dbReference type="PRINTS" id="PR00843">
    <property type="entry name" value="GLHYDRLASE30"/>
</dbReference>
<dbReference type="Pfam" id="PF02055">
    <property type="entry name" value="Glyco_hydro_30"/>
    <property type="match status" value="1"/>
</dbReference>
<dbReference type="EC" id="3.2.1.45" evidence="5 12"/>
<evidence type="ECO:0000256" key="9">
    <source>
        <dbReference type="ARBA" id="ARBA00023098"/>
    </source>
</evidence>
<dbReference type="GO" id="GO:0010605">
    <property type="term" value="P:negative regulation of macromolecule metabolic process"/>
    <property type="evidence" value="ECO:0007669"/>
    <property type="project" value="UniProtKB-ARBA"/>
</dbReference>
<comment type="pathway">
    <text evidence="2">Lipid metabolism; sphingolipid metabolism.</text>
</comment>
<dbReference type="GO" id="GO:0032006">
    <property type="term" value="P:regulation of TOR signaling"/>
    <property type="evidence" value="ECO:0007669"/>
    <property type="project" value="UniProtKB-ARBA"/>
</dbReference>
<evidence type="ECO:0000259" key="15">
    <source>
        <dbReference type="Pfam" id="PF17189"/>
    </source>
</evidence>
<dbReference type="PANTHER" id="PTHR11069:SF23">
    <property type="entry name" value="LYSOSOMAL ACID GLUCOSYLCERAMIDASE"/>
    <property type="match status" value="1"/>
</dbReference>
<evidence type="ECO:0000256" key="1">
    <source>
        <dbReference type="ARBA" id="ARBA00001013"/>
    </source>
</evidence>
<keyword evidence="7 12" id="KW-0378">Hydrolase</keyword>
<dbReference type="GO" id="GO:0006680">
    <property type="term" value="P:glucosylceramide catabolic process"/>
    <property type="evidence" value="ECO:0007669"/>
    <property type="project" value="TreeGrafter"/>
</dbReference>
<feature type="domain" description="Glycosyl hydrolase family 30 beta sandwich" evidence="15">
    <location>
        <begin position="438"/>
        <end position="499"/>
    </location>
</feature>
<dbReference type="GO" id="GO:0005774">
    <property type="term" value="C:vacuolar membrane"/>
    <property type="evidence" value="ECO:0007669"/>
    <property type="project" value="UniProtKB-ARBA"/>
</dbReference>
<dbReference type="InterPro" id="IPR033452">
    <property type="entry name" value="GH30_C"/>
</dbReference>
<evidence type="ECO:0000313" key="16">
    <source>
        <dbReference type="EMBL" id="CAH0546229.1"/>
    </source>
</evidence>
<feature type="domain" description="Glycosyl hydrolase family 30 TIM-barrel" evidence="14">
    <location>
        <begin position="96"/>
        <end position="434"/>
    </location>
</feature>
<name>A0A9P0ANP3_BRAAE</name>
<gene>
    <name evidence="16" type="ORF">MELIAE_LOCUS438</name>
</gene>
<accession>A0A9P0ANP3</accession>
<comment type="catalytic activity">
    <reaction evidence="10">
        <text>a beta-D-glucosylceramide + H2O = an N-acyl-sphingoid base + D-glucose</text>
        <dbReference type="Rhea" id="RHEA:81447"/>
        <dbReference type="ChEBI" id="CHEBI:4167"/>
        <dbReference type="ChEBI" id="CHEBI:15377"/>
        <dbReference type="ChEBI" id="CHEBI:83264"/>
        <dbReference type="ChEBI" id="CHEBI:83273"/>
    </reaction>
    <physiologicalReaction direction="left-to-right" evidence="10">
        <dbReference type="Rhea" id="RHEA:81448"/>
    </physiologicalReaction>
</comment>
<protein>
    <recommendedName>
        <fullName evidence="5 12">Glucosylceramidase</fullName>
        <ecNumber evidence="5 12">3.2.1.45</ecNumber>
    </recommendedName>
</protein>
<dbReference type="GO" id="GO:0008202">
    <property type="term" value="P:steroid metabolic process"/>
    <property type="evidence" value="ECO:0007669"/>
    <property type="project" value="UniProtKB-ARBA"/>
</dbReference>
<evidence type="ECO:0000256" key="6">
    <source>
        <dbReference type="ARBA" id="ARBA00022729"/>
    </source>
</evidence>